<evidence type="ECO:0000256" key="8">
    <source>
        <dbReference type="ARBA" id="ARBA00022989"/>
    </source>
</evidence>
<dbReference type="InterPro" id="IPR036890">
    <property type="entry name" value="HATPase_C_sf"/>
</dbReference>
<keyword evidence="5" id="KW-0808">Transferase</keyword>
<dbReference type="EC" id="2.7.13.3" evidence="3"/>
<dbReference type="Pfam" id="PF00512">
    <property type="entry name" value="HisKA"/>
    <property type="match status" value="1"/>
</dbReference>
<dbReference type="PROSITE" id="PS50885">
    <property type="entry name" value="HAMP"/>
    <property type="match status" value="1"/>
</dbReference>
<keyword evidence="6 11" id="KW-0812">Transmembrane</keyword>
<feature type="domain" description="Histidine kinase" evidence="12">
    <location>
        <begin position="136"/>
        <end position="353"/>
    </location>
</feature>
<dbReference type="SUPFAM" id="SSF55874">
    <property type="entry name" value="ATPase domain of HSP90 chaperone/DNA topoisomerase II/histidine kinase"/>
    <property type="match status" value="1"/>
</dbReference>
<feature type="domain" description="HAMP" evidence="13">
    <location>
        <begin position="75"/>
        <end position="128"/>
    </location>
</feature>
<evidence type="ECO:0000256" key="3">
    <source>
        <dbReference type="ARBA" id="ARBA00012438"/>
    </source>
</evidence>
<name>A0A2W2CUM6_9ACTN</name>
<dbReference type="Gene3D" id="3.30.565.10">
    <property type="entry name" value="Histidine kinase-like ATPase, C-terminal domain"/>
    <property type="match status" value="1"/>
</dbReference>
<evidence type="ECO:0000259" key="12">
    <source>
        <dbReference type="PROSITE" id="PS50109"/>
    </source>
</evidence>
<keyword evidence="4" id="KW-0597">Phosphoprotein</keyword>
<dbReference type="InterPro" id="IPR004358">
    <property type="entry name" value="Sig_transdc_His_kin-like_C"/>
</dbReference>
<dbReference type="GO" id="GO:0000155">
    <property type="term" value="F:phosphorelay sensor kinase activity"/>
    <property type="evidence" value="ECO:0007669"/>
    <property type="project" value="InterPro"/>
</dbReference>
<comment type="caution">
    <text evidence="14">The sequence shown here is derived from an EMBL/GenBank/DDBJ whole genome shotgun (WGS) entry which is preliminary data.</text>
</comment>
<evidence type="ECO:0000256" key="5">
    <source>
        <dbReference type="ARBA" id="ARBA00022679"/>
    </source>
</evidence>
<dbReference type="AlphaFoldDB" id="A0A2W2CUM6"/>
<evidence type="ECO:0000256" key="6">
    <source>
        <dbReference type="ARBA" id="ARBA00022692"/>
    </source>
</evidence>
<keyword evidence="8 11" id="KW-1133">Transmembrane helix</keyword>
<dbReference type="PROSITE" id="PS50109">
    <property type="entry name" value="HIS_KIN"/>
    <property type="match status" value="1"/>
</dbReference>
<evidence type="ECO:0000313" key="14">
    <source>
        <dbReference type="EMBL" id="PZF97024.1"/>
    </source>
</evidence>
<dbReference type="InterPro" id="IPR005467">
    <property type="entry name" value="His_kinase_dom"/>
</dbReference>
<protein>
    <recommendedName>
        <fullName evidence="3">histidine kinase</fullName>
        <ecNumber evidence="3">2.7.13.3</ecNumber>
    </recommendedName>
</protein>
<keyword evidence="15" id="KW-1185">Reference proteome</keyword>
<dbReference type="Proteomes" id="UP000248749">
    <property type="component" value="Unassembled WGS sequence"/>
</dbReference>
<dbReference type="CDD" id="cd06225">
    <property type="entry name" value="HAMP"/>
    <property type="match status" value="1"/>
</dbReference>
<dbReference type="Gene3D" id="1.10.287.130">
    <property type="match status" value="1"/>
</dbReference>
<dbReference type="Pfam" id="PF00672">
    <property type="entry name" value="HAMP"/>
    <property type="match status" value="1"/>
</dbReference>
<accession>A0A2W2CUM6</accession>
<gene>
    <name evidence="14" type="ORF">C1I99_16465</name>
</gene>
<keyword evidence="10 11" id="KW-0472">Membrane</keyword>
<evidence type="ECO:0000256" key="1">
    <source>
        <dbReference type="ARBA" id="ARBA00000085"/>
    </source>
</evidence>
<dbReference type="EMBL" id="POUB01000106">
    <property type="protein sequence ID" value="PZF97024.1"/>
    <property type="molecule type" value="Genomic_DNA"/>
</dbReference>
<keyword evidence="9" id="KW-0902">Two-component regulatory system</keyword>
<dbReference type="PANTHER" id="PTHR45436">
    <property type="entry name" value="SENSOR HISTIDINE KINASE YKOH"/>
    <property type="match status" value="1"/>
</dbReference>
<sequence length="356" mass="37755">MRGHSHVGLRTAVLGGVPSLSIAVPTQPAAVRGAVRVTIPEARRRASVHRVWALLAAAGAAVLLVVTVAAFALARWISRPVHALEGATRMLADGVLTTSAPTTTGPPELRRLAATFNRTAARLQALIHAQRSFTAHASHQLKTPLAALRIRLENLEPAITDDARRNLAAALTEADRLTDMIDTLLQITRAEHAPERLIVADLDVVITQRIVALEPLARRRNVRLALTGSPVGEVDAVPGALDQIVENLLANALRAAPDRSTITVHRCPAQPGSGPRGEPAVELHVIDQGEGLTEEQRRLAFEPFWRAPGSPKGGTGLGLALVRQLTEACAGQVALRPAAGTGIDAVVRFRAATRPT</sequence>
<dbReference type="Pfam" id="PF02518">
    <property type="entry name" value="HATPase_c"/>
    <property type="match status" value="1"/>
</dbReference>
<dbReference type="PANTHER" id="PTHR45436:SF5">
    <property type="entry name" value="SENSOR HISTIDINE KINASE TRCS"/>
    <property type="match status" value="1"/>
</dbReference>
<evidence type="ECO:0000256" key="10">
    <source>
        <dbReference type="ARBA" id="ARBA00023136"/>
    </source>
</evidence>
<keyword evidence="7 14" id="KW-0418">Kinase</keyword>
<evidence type="ECO:0000313" key="15">
    <source>
        <dbReference type="Proteomes" id="UP000248749"/>
    </source>
</evidence>
<dbReference type="SUPFAM" id="SSF47384">
    <property type="entry name" value="Homodimeric domain of signal transducing histidine kinase"/>
    <property type="match status" value="1"/>
</dbReference>
<dbReference type="SMART" id="SM00387">
    <property type="entry name" value="HATPase_c"/>
    <property type="match status" value="1"/>
</dbReference>
<dbReference type="SMART" id="SM00304">
    <property type="entry name" value="HAMP"/>
    <property type="match status" value="1"/>
</dbReference>
<feature type="transmembrane region" description="Helical" evidence="11">
    <location>
        <begin position="51"/>
        <end position="74"/>
    </location>
</feature>
<dbReference type="SUPFAM" id="SSF158472">
    <property type="entry name" value="HAMP domain-like"/>
    <property type="match status" value="1"/>
</dbReference>
<reference evidence="14 15" key="1">
    <citation type="submission" date="2018-01" db="EMBL/GenBank/DDBJ databases">
        <title>Draft genome sequence of Salinispora sp. 13K206.</title>
        <authorList>
            <person name="Sahin N."/>
            <person name="Saygin H."/>
            <person name="Ay H."/>
        </authorList>
    </citation>
    <scope>NUCLEOTIDE SEQUENCE [LARGE SCALE GENOMIC DNA]</scope>
    <source>
        <strain evidence="14 15">13K206</strain>
    </source>
</reference>
<dbReference type="PRINTS" id="PR00344">
    <property type="entry name" value="BCTRLSENSOR"/>
</dbReference>
<evidence type="ECO:0000259" key="13">
    <source>
        <dbReference type="PROSITE" id="PS50885"/>
    </source>
</evidence>
<dbReference type="InterPro" id="IPR050428">
    <property type="entry name" value="TCS_sensor_his_kinase"/>
</dbReference>
<comment type="catalytic activity">
    <reaction evidence="1">
        <text>ATP + protein L-histidine = ADP + protein N-phospho-L-histidine.</text>
        <dbReference type="EC" id="2.7.13.3"/>
    </reaction>
</comment>
<proteinExistence type="predicted"/>
<dbReference type="InterPro" id="IPR036097">
    <property type="entry name" value="HisK_dim/P_sf"/>
</dbReference>
<dbReference type="InterPro" id="IPR003660">
    <property type="entry name" value="HAMP_dom"/>
</dbReference>
<dbReference type="GO" id="GO:0005886">
    <property type="term" value="C:plasma membrane"/>
    <property type="evidence" value="ECO:0007669"/>
    <property type="project" value="UniProtKB-SubCell"/>
</dbReference>
<evidence type="ECO:0000256" key="9">
    <source>
        <dbReference type="ARBA" id="ARBA00023012"/>
    </source>
</evidence>
<dbReference type="InterPro" id="IPR003661">
    <property type="entry name" value="HisK_dim/P_dom"/>
</dbReference>
<dbReference type="Gene3D" id="6.10.340.10">
    <property type="match status" value="1"/>
</dbReference>
<comment type="subcellular location">
    <subcellularLocation>
        <location evidence="2">Cell membrane</location>
    </subcellularLocation>
</comment>
<evidence type="ECO:0000256" key="7">
    <source>
        <dbReference type="ARBA" id="ARBA00022777"/>
    </source>
</evidence>
<dbReference type="CDD" id="cd00082">
    <property type="entry name" value="HisKA"/>
    <property type="match status" value="1"/>
</dbReference>
<organism evidence="14 15">
    <name type="scientific">Micromonospora deserti</name>
    <dbReference type="NCBI Taxonomy" id="2070366"/>
    <lineage>
        <taxon>Bacteria</taxon>
        <taxon>Bacillati</taxon>
        <taxon>Actinomycetota</taxon>
        <taxon>Actinomycetes</taxon>
        <taxon>Micromonosporales</taxon>
        <taxon>Micromonosporaceae</taxon>
        <taxon>Micromonospora</taxon>
    </lineage>
</organism>
<dbReference type="SMART" id="SM00388">
    <property type="entry name" value="HisKA"/>
    <property type="match status" value="1"/>
</dbReference>
<evidence type="ECO:0000256" key="11">
    <source>
        <dbReference type="SAM" id="Phobius"/>
    </source>
</evidence>
<evidence type="ECO:0000256" key="2">
    <source>
        <dbReference type="ARBA" id="ARBA00004236"/>
    </source>
</evidence>
<evidence type="ECO:0000256" key="4">
    <source>
        <dbReference type="ARBA" id="ARBA00022553"/>
    </source>
</evidence>
<dbReference type="InterPro" id="IPR003594">
    <property type="entry name" value="HATPase_dom"/>
</dbReference>